<dbReference type="InterPro" id="IPR000866">
    <property type="entry name" value="AhpC/TSA"/>
</dbReference>
<reference evidence="3" key="1">
    <citation type="submission" date="2016-10" db="EMBL/GenBank/DDBJ databases">
        <authorList>
            <person name="Varghese N."/>
            <person name="Submissions S."/>
        </authorList>
    </citation>
    <scope>NUCLEOTIDE SEQUENCE [LARGE SCALE GENOMIC DNA]</scope>
    <source>
        <strain evidence="3">ATCC 25963</strain>
    </source>
</reference>
<evidence type="ECO:0000259" key="1">
    <source>
        <dbReference type="Pfam" id="PF00578"/>
    </source>
</evidence>
<name>A0A1I1XKD4_9BACT</name>
<feature type="domain" description="Alkyl hydroperoxide reductase subunit C/ Thiol specific antioxidant" evidence="1">
    <location>
        <begin position="2"/>
        <end position="68"/>
    </location>
</feature>
<dbReference type="STRING" id="54.SAMN02745121_02882"/>
<dbReference type="SUPFAM" id="SSF52833">
    <property type="entry name" value="Thioredoxin-like"/>
    <property type="match status" value="1"/>
</dbReference>
<accession>A0A1I1XKD4</accession>
<keyword evidence="3" id="KW-1185">Reference proteome</keyword>
<proteinExistence type="predicted"/>
<dbReference type="GO" id="GO:0016209">
    <property type="term" value="F:antioxidant activity"/>
    <property type="evidence" value="ECO:0007669"/>
    <property type="project" value="InterPro"/>
</dbReference>
<dbReference type="GO" id="GO:0016491">
    <property type="term" value="F:oxidoreductase activity"/>
    <property type="evidence" value="ECO:0007669"/>
    <property type="project" value="InterPro"/>
</dbReference>
<dbReference type="Proteomes" id="UP000199400">
    <property type="component" value="Unassembled WGS sequence"/>
</dbReference>
<sequence>MLPQLQALGVNVAAVSADDLEGAKIMIERQHLTFPILSDPEGVMLKAWSRWDFGNGVGLAGTFILDRDFKPVFFEDDGERFYKRPRVDRVLDVARTLAR</sequence>
<evidence type="ECO:0000313" key="3">
    <source>
        <dbReference type="Proteomes" id="UP000199400"/>
    </source>
</evidence>
<protein>
    <submittedName>
        <fullName evidence="2">AhpC/TSA family protein</fullName>
    </submittedName>
</protein>
<gene>
    <name evidence="2" type="ORF">SAMN02745121_02882</name>
</gene>
<dbReference type="AlphaFoldDB" id="A0A1I1XKD4"/>
<dbReference type="Pfam" id="PF00578">
    <property type="entry name" value="AhpC-TSA"/>
    <property type="match status" value="1"/>
</dbReference>
<dbReference type="InterPro" id="IPR036249">
    <property type="entry name" value="Thioredoxin-like_sf"/>
</dbReference>
<organism evidence="2 3">
    <name type="scientific">Nannocystis exedens</name>
    <dbReference type="NCBI Taxonomy" id="54"/>
    <lineage>
        <taxon>Bacteria</taxon>
        <taxon>Pseudomonadati</taxon>
        <taxon>Myxococcota</taxon>
        <taxon>Polyangia</taxon>
        <taxon>Nannocystales</taxon>
        <taxon>Nannocystaceae</taxon>
        <taxon>Nannocystis</taxon>
    </lineage>
</organism>
<dbReference type="EMBL" id="FOMX01000008">
    <property type="protein sequence ID" value="SFE07088.1"/>
    <property type="molecule type" value="Genomic_DNA"/>
</dbReference>
<evidence type="ECO:0000313" key="2">
    <source>
        <dbReference type="EMBL" id="SFE07088.1"/>
    </source>
</evidence>
<dbReference type="Gene3D" id="3.40.30.10">
    <property type="entry name" value="Glutaredoxin"/>
    <property type="match status" value="1"/>
</dbReference>